<dbReference type="CDD" id="cd04181">
    <property type="entry name" value="NTP_transferase"/>
    <property type="match status" value="1"/>
</dbReference>
<dbReference type="InterPro" id="IPR005835">
    <property type="entry name" value="NTP_transferase_dom"/>
</dbReference>
<feature type="domain" description="Nucleotidyl transferase" evidence="3">
    <location>
        <begin position="3"/>
        <end position="222"/>
    </location>
</feature>
<gene>
    <name evidence="4" type="ORF">COU01_02530</name>
</gene>
<protein>
    <recommendedName>
        <fullName evidence="3">Nucleotidyl transferase domain-containing protein</fullName>
    </recommendedName>
</protein>
<proteinExistence type="predicted"/>
<name>A0A2H0UZQ6_9BACT</name>
<dbReference type="EMBL" id="PFAT01000030">
    <property type="protein sequence ID" value="PIR92314.1"/>
    <property type="molecule type" value="Genomic_DNA"/>
</dbReference>
<dbReference type="Pfam" id="PF00483">
    <property type="entry name" value="NTP_transferase"/>
    <property type="match status" value="1"/>
</dbReference>
<keyword evidence="2" id="KW-0548">Nucleotidyltransferase</keyword>
<sequence>MQAVILAAGKGVRMRPLTYDIPKPMVKVAGKNLLEHKLDQLPDGIDEVIMVVGYLGDQIINYFGGKHQGKKITYVRQEELLGTGKALWLARGQITGKFISLMGDDIYLRQDLEKCLEYDWAVLAQKVAGPARGGRIVLRSDGHLQEIIEGEHNHGHEHLMNTGVFVMEPEIFDYELVKLPGKEEWGLPQTLVKAAQDFDVKIVTASFWLPVTDVEDLKKAEKILKSVKSIKS</sequence>
<dbReference type="Gene3D" id="3.90.550.10">
    <property type="entry name" value="Spore Coat Polysaccharide Biosynthesis Protein SpsA, Chain A"/>
    <property type="match status" value="1"/>
</dbReference>
<evidence type="ECO:0000259" key="3">
    <source>
        <dbReference type="Pfam" id="PF00483"/>
    </source>
</evidence>
<dbReference type="Proteomes" id="UP000228510">
    <property type="component" value="Unassembled WGS sequence"/>
</dbReference>
<evidence type="ECO:0000313" key="5">
    <source>
        <dbReference type="Proteomes" id="UP000228510"/>
    </source>
</evidence>
<dbReference type="GO" id="GO:0016779">
    <property type="term" value="F:nucleotidyltransferase activity"/>
    <property type="evidence" value="ECO:0007669"/>
    <property type="project" value="UniProtKB-KW"/>
</dbReference>
<dbReference type="InterPro" id="IPR029044">
    <property type="entry name" value="Nucleotide-diphossugar_trans"/>
</dbReference>
<accession>A0A2H0UZQ6</accession>
<evidence type="ECO:0000313" key="4">
    <source>
        <dbReference type="EMBL" id="PIR92314.1"/>
    </source>
</evidence>
<dbReference type="PANTHER" id="PTHR43584">
    <property type="entry name" value="NUCLEOTIDYL TRANSFERASE"/>
    <property type="match status" value="1"/>
</dbReference>
<dbReference type="PANTHER" id="PTHR43584:SF8">
    <property type="entry name" value="N-ACETYLMURAMATE ALPHA-1-PHOSPHATE URIDYLYLTRANSFERASE"/>
    <property type="match status" value="1"/>
</dbReference>
<reference evidence="5" key="1">
    <citation type="submission" date="2017-09" db="EMBL/GenBank/DDBJ databases">
        <title>Depth-based differentiation of microbial function through sediment-hosted aquifers and enrichment of novel symbionts in the deep terrestrial subsurface.</title>
        <authorList>
            <person name="Probst A.J."/>
            <person name="Ladd B."/>
            <person name="Jarett J.K."/>
            <person name="Geller-Mcgrath D.E."/>
            <person name="Sieber C.M.K."/>
            <person name="Emerson J.B."/>
            <person name="Anantharaman K."/>
            <person name="Thomas B.C."/>
            <person name="Malmstrom R."/>
            <person name="Stieglmeier M."/>
            <person name="Klingl A."/>
            <person name="Woyke T."/>
            <person name="Ryan C.M."/>
            <person name="Banfield J.F."/>
        </authorList>
    </citation>
    <scope>NUCLEOTIDE SEQUENCE [LARGE SCALE GENOMIC DNA]</scope>
</reference>
<evidence type="ECO:0000256" key="2">
    <source>
        <dbReference type="ARBA" id="ARBA00022695"/>
    </source>
</evidence>
<organism evidence="4 5">
    <name type="scientific">Candidatus Falkowbacteria bacterium CG10_big_fil_rev_8_21_14_0_10_44_15</name>
    <dbReference type="NCBI Taxonomy" id="1974569"/>
    <lineage>
        <taxon>Bacteria</taxon>
        <taxon>Candidatus Falkowiibacteriota</taxon>
    </lineage>
</organism>
<dbReference type="AlphaFoldDB" id="A0A2H0UZQ6"/>
<comment type="caution">
    <text evidence="4">The sequence shown here is derived from an EMBL/GenBank/DDBJ whole genome shotgun (WGS) entry which is preliminary data.</text>
</comment>
<evidence type="ECO:0000256" key="1">
    <source>
        <dbReference type="ARBA" id="ARBA00022679"/>
    </source>
</evidence>
<dbReference type="InterPro" id="IPR050065">
    <property type="entry name" value="GlmU-like"/>
</dbReference>
<dbReference type="SUPFAM" id="SSF53448">
    <property type="entry name" value="Nucleotide-diphospho-sugar transferases"/>
    <property type="match status" value="1"/>
</dbReference>
<keyword evidence="1" id="KW-0808">Transferase</keyword>